<evidence type="ECO:0000313" key="3">
    <source>
        <dbReference type="EMBL" id="AFO51826.1"/>
    </source>
</evidence>
<reference evidence="4" key="2">
    <citation type="submission" date="2012-07" db="EMBL/GenBank/DDBJ databases">
        <title>Complete genome sequence of 'Candidatus Mycoplasma haemolamae'.</title>
        <authorList>
            <person name="Guimaraes A.M.S."/>
            <person name="Toth B."/>
            <person name="Santos A.P."/>
            <person name="Nascimento N.C."/>
            <person name="Sojka J.E."/>
            <person name="Messick J.B."/>
        </authorList>
    </citation>
    <scope>NUCLEOTIDE SEQUENCE [LARGE SCALE GENOMIC DNA]</scope>
    <source>
        <strain evidence="4">Purdue</strain>
    </source>
</reference>
<dbReference type="AlphaFoldDB" id="I7CEY4"/>
<keyword evidence="4" id="KW-1185">Reference proteome</keyword>
<dbReference type="Proteomes" id="UP000006502">
    <property type="component" value="Chromosome"/>
</dbReference>
<evidence type="ECO:0000313" key="4">
    <source>
        <dbReference type="Proteomes" id="UP000006502"/>
    </source>
</evidence>
<dbReference type="KEGG" id="mhl:MHLP_01230"/>
<evidence type="ECO:0000256" key="2">
    <source>
        <dbReference type="SAM" id="SignalP"/>
    </source>
</evidence>
<accession>I7CEY4</accession>
<keyword evidence="2" id="KW-0732">Signal</keyword>
<feature type="region of interest" description="Disordered" evidence="1">
    <location>
        <begin position="34"/>
        <end position="53"/>
    </location>
</feature>
<protein>
    <submittedName>
        <fullName evidence="3">Uncharacterized protein</fullName>
    </submittedName>
</protein>
<gene>
    <name evidence="3" type="ordered locus">MHLP_01230</name>
</gene>
<dbReference type="STRING" id="1212765.MHLP_01230"/>
<name>I7CEY4_MYCHA</name>
<dbReference type="HOGENOM" id="CLU_121396_0_0_14"/>
<sequence>MLLSPHKVFGAVVSALAVGSVGSVAFSAASENKGLGDSQQTITHGSLEGHSVEGGSNLARAAETNSTLPTVGSDLSEEEFPEVDQGERKTYSFFFKGNKGVKQNIACPGPLKPDFGKTGDGLKAYIGCTQEGNDVKIDSTDVLGASDRIICSVLQGTQEFECSMISGKTYTFGEKEGMEFIYLRYL</sequence>
<organism evidence="3 4">
    <name type="scientific">Mycoplasma haematolamae (strain Purdue)</name>
    <dbReference type="NCBI Taxonomy" id="1212765"/>
    <lineage>
        <taxon>Bacteria</taxon>
        <taxon>Bacillati</taxon>
        <taxon>Mycoplasmatota</taxon>
        <taxon>Mollicutes</taxon>
        <taxon>Mycoplasmataceae</taxon>
        <taxon>Mycoplasma</taxon>
    </lineage>
</organism>
<dbReference type="EMBL" id="CP003731">
    <property type="protein sequence ID" value="AFO51826.1"/>
    <property type="molecule type" value="Genomic_DNA"/>
</dbReference>
<dbReference type="PATRIC" id="fig|1212765.3.peg.276"/>
<feature type="chain" id="PRO_5003708774" evidence="2">
    <location>
        <begin position="26"/>
        <end position="186"/>
    </location>
</feature>
<evidence type="ECO:0000256" key="1">
    <source>
        <dbReference type="SAM" id="MobiDB-lite"/>
    </source>
</evidence>
<feature type="signal peptide" evidence="2">
    <location>
        <begin position="1"/>
        <end position="25"/>
    </location>
</feature>
<proteinExistence type="predicted"/>
<reference evidence="3 4" key="1">
    <citation type="journal article" date="2012" name="J. Bacteriol.">
        <title>Genome Sequence of "Candidatus Mycoplasma haemolamae" Strain Purdue, a Red Blood Cell Pathogen of Alpacas (Vicugna pacos) and Llamas (Lama glama).</title>
        <authorList>
            <person name="Guimaraes A.M."/>
            <person name="Toth B."/>
            <person name="Santos A.P."/>
            <person name="do Nascimento N.C."/>
            <person name="Kritchevsky J.E."/>
            <person name="Messick J.B."/>
        </authorList>
    </citation>
    <scope>NUCLEOTIDE SEQUENCE [LARGE SCALE GENOMIC DNA]</scope>
    <source>
        <strain evidence="3 4">Purdue</strain>
    </source>
</reference>